<evidence type="ECO:0000313" key="1">
    <source>
        <dbReference type="EMBL" id="KAJ6816066.1"/>
    </source>
</evidence>
<dbReference type="Proteomes" id="UP001140949">
    <property type="component" value="Unassembled WGS sequence"/>
</dbReference>
<protein>
    <submittedName>
        <fullName evidence="2">LMBR1 domain-containing protein 2-like protein A</fullName>
    </submittedName>
</protein>
<name>A0AAX6ICT3_IRIPA</name>
<reference evidence="2" key="1">
    <citation type="journal article" date="2023" name="GigaByte">
        <title>Genome assembly of the bearded iris, Iris pallida Lam.</title>
        <authorList>
            <person name="Bruccoleri R.E."/>
            <person name="Oakeley E.J."/>
            <person name="Faust A.M.E."/>
            <person name="Altorfer M."/>
            <person name="Dessus-Babus S."/>
            <person name="Burckhardt D."/>
            <person name="Oertli M."/>
            <person name="Naumann U."/>
            <person name="Petersen F."/>
            <person name="Wong J."/>
        </authorList>
    </citation>
    <scope>NUCLEOTIDE SEQUENCE</scope>
    <source>
        <strain evidence="2">GSM-AAB239-AS_SAM_17_03QT</strain>
    </source>
</reference>
<dbReference type="EMBL" id="JANAVB010002396">
    <property type="protein sequence ID" value="KAJ6851076.1"/>
    <property type="molecule type" value="Genomic_DNA"/>
</dbReference>
<keyword evidence="3" id="KW-1185">Reference proteome</keyword>
<comment type="caution">
    <text evidence="2">The sequence shown here is derived from an EMBL/GenBank/DDBJ whole genome shotgun (WGS) entry which is preliminary data.</text>
</comment>
<accession>A0AAX6ICT3</accession>
<organism evidence="2 3">
    <name type="scientific">Iris pallida</name>
    <name type="common">Sweet iris</name>
    <dbReference type="NCBI Taxonomy" id="29817"/>
    <lineage>
        <taxon>Eukaryota</taxon>
        <taxon>Viridiplantae</taxon>
        <taxon>Streptophyta</taxon>
        <taxon>Embryophyta</taxon>
        <taxon>Tracheophyta</taxon>
        <taxon>Spermatophyta</taxon>
        <taxon>Magnoliopsida</taxon>
        <taxon>Liliopsida</taxon>
        <taxon>Asparagales</taxon>
        <taxon>Iridaceae</taxon>
        <taxon>Iridoideae</taxon>
        <taxon>Irideae</taxon>
        <taxon>Iris</taxon>
    </lineage>
</organism>
<dbReference type="EMBL" id="JANAVB010028398">
    <property type="protein sequence ID" value="KAJ6816066.1"/>
    <property type="molecule type" value="Genomic_DNA"/>
</dbReference>
<sequence>MHLPFLTTFLISFVSMMTPKLHSKREWEILMMPSPFLEKDLTRSIHLLWLFTPCLLQAISLAE</sequence>
<evidence type="ECO:0000313" key="3">
    <source>
        <dbReference type="Proteomes" id="UP001140949"/>
    </source>
</evidence>
<evidence type="ECO:0000313" key="2">
    <source>
        <dbReference type="EMBL" id="KAJ6851076.1"/>
    </source>
</evidence>
<proteinExistence type="predicted"/>
<dbReference type="AlphaFoldDB" id="A0AAX6ICT3"/>
<reference evidence="2" key="2">
    <citation type="submission" date="2023-04" db="EMBL/GenBank/DDBJ databases">
        <authorList>
            <person name="Bruccoleri R.E."/>
            <person name="Oakeley E.J."/>
            <person name="Faust A.-M."/>
            <person name="Dessus-Babus S."/>
            <person name="Altorfer M."/>
            <person name="Burckhardt D."/>
            <person name="Oertli M."/>
            <person name="Naumann U."/>
            <person name="Petersen F."/>
            <person name="Wong J."/>
        </authorList>
    </citation>
    <scope>NUCLEOTIDE SEQUENCE</scope>
    <source>
        <strain evidence="2">GSM-AAB239-AS_SAM_17_03QT</strain>
        <tissue evidence="2">Leaf</tissue>
    </source>
</reference>
<gene>
    <name evidence="2" type="ORF">M6B38_263040</name>
    <name evidence="1" type="ORF">M6B38_419500</name>
</gene>